<dbReference type="Proteomes" id="UP000722791">
    <property type="component" value="Unassembled WGS sequence"/>
</dbReference>
<reference evidence="3" key="1">
    <citation type="journal article" date="2021" name="Proc. Natl. Acad. Sci. U.S.A.">
        <title>Three genomes in the algal genus Volvox reveal the fate of a haploid sex-determining region after a transition to homothallism.</title>
        <authorList>
            <person name="Yamamoto K."/>
            <person name="Hamaji T."/>
            <person name="Kawai-Toyooka H."/>
            <person name="Matsuzaki R."/>
            <person name="Takahashi F."/>
            <person name="Nishimura Y."/>
            <person name="Kawachi M."/>
            <person name="Noguchi H."/>
            <person name="Minakuchi Y."/>
            <person name="Umen J.G."/>
            <person name="Toyoda A."/>
            <person name="Nozaki H."/>
        </authorList>
    </citation>
    <scope>NUCLEOTIDE SEQUENCE</scope>
    <source>
        <strain evidence="3">NIES-3785</strain>
    </source>
</reference>
<dbReference type="PANTHER" id="PTHR23257:SF958">
    <property type="entry name" value="SERINE_THREONINE-PROTEIN KINASE WNK4"/>
    <property type="match status" value="1"/>
</dbReference>
<proteinExistence type="predicted"/>
<dbReference type="AlphaFoldDB" id="A0A8J4LMR6"/>
<feature type="region of interest" description="Disordered" evidence="1">
    <location>
        <begin position="35"/>
        <end position="62"/>
    </location>
</feature>
<feature type="domain" description="Protein kinase" evidence="2">
    <location>
        <begin position="1"/>
        <end position="197"/>
    </location>
</feature>
<dbReference type="InterPro" id="IPR011009">
    <property type="entry name" value="Kinase-like_dom_sf"/>
</dbReference>
<dbReference type="GO" id="GO:0004672">
    <property type="term" value="F:protein kinase activity"/>
    <property type="evidence" value="ECO:0007669"/>
    <property type="project" value="InterPro"/>
</dbReference>
<dbReference type="Gene3D" id="1.10.510.10">
    <property type="entry name" value="Transferase(Phosphotransferase) domain 1"/>
    <property type="match status" value="1"/>
</dbReference>
<name>A0A8J4LMR6_9CHLO</name>
<dbReference type="PANTHER" id="PTHR23257">
    <property type="entry name" value="SERINE-THREONINE PROTEIN KINASE"/>
    <property type="match status" value="1"/>
</dbReference>
<protein>
    <recommendedName>
        <fullName evidence="2">Protein kinase domain-containing protein</fullName>
    </recommendedName>
</protein>
<evidence type="ECO:0000259" key="2">
    <source>
        <dbReference type="PROSITE" id="PS50011"/>
    </source>
</evidence>
<evidence type="ECO:0000313" key="3">
    <source>
        <dbReference type="EMBL" id="GIM03227.1"/>
    </source>
</evidence>
<feature type="non-terminal residue" evidence="3">
    <location>
        <position position="1"/>
    </location>
</feature>
<dbReference type="GO" id="GO:0005737">
    <property type="term" value="C:cytoplasm"/>
    <property type="evidence" value="ECO:0007669"/>
    <property type="project" value="TreeGrafter"/>
</dbReference>
<dbReference type="GO" id="GO:0007165">
    <property type="term" value="P:signal transduction"/>
    <property type="evidence" value="ECO:0007669"/>
    <property type="project" value="TreeGrafter"/>
</dbReference>
<dbReference type="PROSITE" id="PS50011">
    <property type="entry name" value="PROTEIN_KINASE_DOM"/>
    <property type="match status" value="1"/>
</dbReference>
<evidence type="ECO:0000313" key="4">
    <source>
        <dbReference type="Proteomes" id="UP000722791"/>
    </source>
</evidence>
<dbReference type="Pfam" id="PF07714">
    <property type="entry name" value="PK_Tyr_Ser-Thr"/>
    <property type="match status" value="1"/>
</dbReference>
<dbReference type="InterPro" id="IPR000719">
    <property type="entry name" value="Prot_kinase_dom"/>
</dbReference>
<dbReference type="SUPFAM" id="SSF56112">
    <property type="entry name" value="Protein kinase-like (PK-like)"/>
    <property type="match status" value="1"/>
</dbReference>
<evidence type="ECO:0000256" key="1">
    <source>
        <dbReference type="SAM" id="MobiDB-lite"/>
    </source>
</evidence>
<accession>A0A8J4LMR6</accession>
<sequence length="197" mass="21707">GNVLLKSSRQDQRGFVVKISDFGLSRVLHGGVPHPHLMATGTNDSSSGGGPNAGAASETDGEFMDGALDGTVPYLAPELINNCQRSKASDVWAYGVLLWQLVTGHRPYDGLMQFQVRALEGFVVCDDYPLEPCSRLWIRTRAGTTLPRSPNLLRRFHQSTHSLPRIANFGWQDFTRTFCVSHYVPLFGTVPFAQCPE</sequence>
<dbReference type="GO" id="GO:0005524">
    <property type="term" value="F:ATP binding"/>
    <property type="evidence" value="ECO:0007669"/>
    <property type="project" value="InterPro"/>
</dbReference>
<dbReference type="EMBL" id="BNCQ01000013">
    <property type="protein sequence ID" value="GIM03227.1"/>
    <property type="molecule type" value="Genomic_DNA"/>
</dbReference>
<dbReference type="InterPro" id="IPR050167">
    <property type="entry name" value="Ser_Thr_protein_kinase"/>
</dbReference>
<organism evidence="3 4">
    <name type="scientific">Volvox reticuliferus</name>
    <dbReference type="NCBI Taxonomy" id="1737510"/>
    <lineage>
        <taxon>Eukaryota</taxon>
        <taxon>Viridiplantae</taxon>
        <taxon>Chlorophyta</taxon>
        <taxon>core chlorophytes</taxon>
        <taxon>Chlorophyceae</taxon>
        <taxon>CS clade</taxon>
        <taxon>Chlamydomonadales</taxon>
        <taxon>Volvocaceae</taxon>
        <taxon>Volvox</taxon>
    </lineage>
</organism>
<comment type="caution">
    <text evidence="3">The sequence shown here is derived from an EMBL/GenBank/DDBJ whole genome shotgun (WGS) entry which is preliminary data.</text>
</comment>
<dbReference type="InterPro" id="IPR001245">
    <property type="entry name" value="Ser-Thr/Tyr_kinase_cat_dom"/>
</dbReference>
<gene>
    <name evidence="3" type="ORF">Vretimale_8020</name>
</gene>